<dbReference type="Pfam" id="PF01547">
    <property type="entry name" value="SBP_bac_1"/>
    <property type="match status" value="1"/>
</dbReference>
<evidence type="ECO:0000256" key="1">
    <source>
        <dbReference type="ARBA" id="ARBA00022475"/>
    </source>
</evidence>
<evidence type="ECO:0000313" key="6">
    <source>
        <dbReference type="EMBL" id="HIV27590.1"/>
    </source>
</evidence>
<sequence length="533" mass="60762">MAKERIRSRMKVFLACVMCMLLLIVSTGITTAFAEGEPVLIRWYQESRGLDPASDRVLQTIQQKFNIEFEFIEPPADGSNERLNLLVSTGEQMDLITSFSVDQVAYQWAEDDFIYSWDELMEGKDYPLIRKLLDAEVFESLKVNGKSYFKPQPLVPGNRGYVINKDWLDKVGLDIPTTIDEFYEVIKAFKEDDPDGNGVDDTYGFYVAEPIGSNAFGYICRAFIDCDVWGGTWVETADGGVTQFAVSEEAKEAFRFIKKCYDEDLFNKNFVNEIDAVGKVEDLLVQQRIGITDLSQPQTVLTKMEEAGVELNLVYLPPLTKTNGEPGTLPHSGGYWSFHMIPRTCSNPDVILDLLEWALTEEGRELTMFGLEGVHYNGYTQVGNNRVYDINEEEMEKDWSTSDYGFIHPMSWGAFNYCENTYIPLEDYDTFDEAYANLERWGDFDPTGTLLETWFNDNAQYAKLRPLQGVIAQEVQVPQTLQDIEISGRTKAIVEPAEDFDKNWDEFVELWLNQGGAELIEAANEYLSEHAQE</sequence>
<dbReference type="EMBL" id="DVOT01000122">
    <property type="protein sequence ID" value="HIV27590.1"/>
    <property type="molecule type" value="Genomic_DNA"/>
</dbReference>
<reference evidence="6" key="1">
    <citation type="submission" date="2020-10" db="EMBL/GenBank/DDBJ databases">
        <authorList>
            <person name="Gilroy R."/>
        </authorList>
    </citation>
    <scope>NUCLEOTIDE SEQUENCE</scope>
    <source>
        <strain evidence="6">CHK183-6373</strain>
    </source>
</reference>
<evidence type="ECO:0000256" key="2">
    <source>
        <dbReference type="ARBA" id="ARBA00022729"/>
    </source>
</evidence>
<reference evidence="6" key="2">
    <citation type="journal article" date="2021" name="PeerJ">
        <title>Extensive microbial diversity within the chicken gut microbiome revealed by metagenomics and culture.</title>
        <authorList>
            <person name="Gilroy R."/>
            <person name="Ravi A."/>
            <person name="Getino M."/>
            <person name="Pursley I."/>
            <person name="Horton D.L."/>
            <person name="Alikhan N.F."/>
            <person name="Baker D."/>
            <person name="Gharbi K."/>
            <person name="Hall N."/>
            <person name="Watson M."/>
            <person name="Adriaenssens E.M."/>
            <person name="Foster-Nyarko E."/>
            <person name="Jarju S."/>
            <person name="Secka A."/>
            <person name="Antonio M."/>
            <person name="Oren A."/>
            <person name="Chaudhuri R.R."/>
            <person name="La Ragione R."/>
            <person name="Hildebrand F."/>
            <person name="Pallen M.J."/>
        </authorList>
    </citation>
    <scope>NUCLEOTIDE SEQUENCE</scope>
    <source>
        <strain evidence="6">CHK183-6373</strain>
    </source>
</reference>
<comment type="caution">
    <text evidence="6">The sequence shown here is derived from an EMBL/GenBank/DDBJ whole genome shotgun (WGS) entry which is preliminary data.</text>
</comment>
<proteinExistence type="predicted"/>
<dbReference type="PANTHER" id="PTHR43649">
    <property type="entry name" value="ARABINOSE-BINDING PROTEIN-RELATED"/>
    <property type="match status" value="1"/>
</dbReference>
<protein>
    <submittedName>
        <fullName evidence="6">Extracellular solute-binding protein</fullName>
    </submittedName>
</protein>
<keyword evidence="4" id="KW-0564">Palmitate</keyword>
<keyword evidence="2" id="KW-0732">Signal</keyword>
<dbReference type="Gene3D" id="3.40.190.10">
    <property type="entry name" value="Periplasmic binding protein-like II"/>
    <property type="match status" value="2"/>
</dbReference>
<dbReference type="PANTHER" id="PTHR43649:SF33">
    <property type="entry name" value="POLYGALACTURONAN_RHAMNOGALACTURONAN-BINDING PROTEIN YTCQ"/>
    <property type="match status" value="1"/>
</dbReference>
<evidence type="ECO:0000256" key="4">
    <source>
        <dbReference type="ARBA" id="ARBA00023139"/>
    </source>
</evidence>
<gene>
    <name evidence="6" type="ORF">IAA64_06445</name>
</gene>
<accession>A0A9D1P820</accession>
<dbReference type="SUPFAM" id="SSF53850">
    <property type="entry name" value="Periplasmic binding protein-like II"/>
    <property type="match status" value="1"/>
</dbReference>
<keyword evidence="5" id="KW-0449">Lipoprotein</keyword>
<dbReference type="InterPro" id="IPR006059">
    <property type="entry name" value="SBP"/>
</dbReference>
<name>A0A9D1P820_9FIRM</name>
<dbReference type="InterPro" id="IPR050490">
    <property type="entry name" value="Bact_solute-bd_prot1"/>
</dbReference>
<evidence type="ECO:0000256" key="3">
    <source>
        <dbReference type="ARBA" id="ARBA00023136"/>
    </source>
</evidence>
<keyword evidence="1" id="KW-1003">Cell membrane</keyword>
<dbReference type="AlphaFoldDB" id="A0A9D1P820"/>
<evidence type="ECO:0000256" key="5">
    <source>
        <dbReference type="ARBA" id="ARBA00023288"/>
    </source>
</evidence>
<organism evidence="6 7">
    <name type="scientific">Candidatus Ornithocaccomicrobium faecavium</name>
    <dbReference type="NCBI Taxonomy" id="2840890"/>
    <lineage>
        <taxon>Bacteria</taxon>
        <taxon>Bacillati</taxon>
        <taxon>Bacillota</taxon>
        <taxon>Clostridia</taxon>
        <taxon>Candidatus Ornithocaccomicrobium</taxon>
    </lineage>
</organism>
<evidence type="ECO:0000313" key="7">
    <source>
        <dbReference type="Proteomes" id="UP000886884"/>
    </source>
</evidence>
<keyword evidence="3" id="KW-0472">Membrane</keyword>
<dbReference type="Proteomes" id="UP000886884">
    <property type="component" value="Unassembled WGS sequence"/>
</dbReference>